<sequence length="91" mass="10861">MMRVIKIITAMEKETIKNKVFEIIKSRLFYKDTPLTMESKLEDDLWMDSLDEVEILMELEKEFGILIPNDDPGRCLTVKDVVDYMIRRMEE</sequence>
<dbReference type="RefSeq" id="WP_122116225.1">
    <property type="nucleotide sequence ID" value="NZ_JADNDR010000001.1"/>
</dbReference>
<reference evidence="6 7" key="1">
    <citation type="journal article" date="2019" name="Nat. Med.">
        <title>A library of human gut bacterial isolates paired with longitudinal multiomics data enables mechanistic microbiome research.</title>
        <authorList>
            <person name="Poyet M."/>
            <person name="Groussin M."/>
            <person name="Gibbons S.M."/>
            <person name="Avila-Pacheco J."/>
            <person name="Jiang X."/>
            <person name="Kearney S.M."/>
            <person name="Perrotta A.R."/>
            <person name="Berdy B."/>
            <person name="Zhao S."/>
            <person name="Lieberman T.D."/>
            <person name="Swanson P.K."/>
            <person name="Smith M."/>
            <person name="Roesemann S."/>
            <person name="Alexander J.E."/>
            <person name="Rich S.A."/>
            <person name="Livny J."/>
            <person name="Vlamakis H."/>
            <person name="Clish C."/>
            <person name="Bullock K."/>
            <person name="Deik A."/>
            <person name="Scott J."/>
            <person name="Pierce K.A."/>
            <person name="Xavier R.J."/>
            <person name="Alm E.J."/>
        </authorList>
    </citation>
    <scope>NUCLEOTIDE SEQUENCE [LARGE SCALE GENOMIC DNA]</scope>
    <source>
        <strain evidence="6 7">BIOML-A29</strain>
    </source>
</reference>
<evidence type="ECO:0000256" key="2">
    <source>
        <dbReference type="ARBA" id="ARBA00022553"/>
    </source>
</evidence>
<evidence type="ECO:0000259" key="4">
    <source>
        <dbReference type="PROSITE" id="PS50075"/>
    </source>
</evidence>
<dbReference type="GO" id="GO:0000035">
    <property type="term" value="F:acyl binding"/>
    <property type="evidence" value="ECO:0007669"/>
    <property type="project" value="TreeGrafter"/>
</dbReference>
<keyword evidence="3" id="KW-0276">Fatty acid metabolism</keyword>
<dbReference type="InterPro" id="IPR003231">
    <property type="entry name" value="ACP"/>
</dbReference>
<feature type="modified residue" description="O-(pantetheine 4'-phosphoryl)serine" evidence="3">
    <location>
        <position position="49"/>
    </location>
</feature>
<keyword evidence="3" id="KW-0444">Lipid biosynthesis</keyword>
<dbReference type="Pfam" id="PF00550">
    <property type="entry name" value="PP-binding"/>
    <property type="match status" value="1"/>
</dbReference>
<comment type="similarity">
    <text evidence="3">Belongs to the acyl carrier protein (ACP) family.</text>
</comment>
<proteinExistence type="inferred from homology"/>
<comment type="pathway">
    <text evidence="3">Lipid metabolism; fatty acid biosynthesis.</text>
</comment>
<organism evidence="5 8">
    <name type="scientific">Parabacteroides merdae</name>
    <dbReference type="NCBI Taxonomy" id="46503"/>
    <lineage>
        <taxon>Bacteria</taxon>
        <taxon>Pseudomonadati</taxon>
        <taxon>Bacteroidota</taxon>
        <taxon>Bacteroidia</taxon>
        <taxon>Bacteroidales</taxon>
        <taxon>Tannerellaceae</taxon>
        <taxon>Parabacteroides</taxon>
    </lineage>
</organism>
<dbReference type="PANTHER" id="PTHR20863:SF76">
    <property type="entry name" value="CARRIER DOMAIN-CONTAINING PROTEIN"/>
    <property type="match status" value="1"/>
</dbReference>
<dbReference type="InterPro" id="IPR036736">
    <property type="entry name" value="ACP-like_sf"/>
</dbReference>
<keyword evidence="3" id="KW-0443">Lipid metabolism</keyword>
<comment type="PTM">
    <text evidence="3">4'-phosphopantetheine is transferred from CoA to a specific serine of apo-ACP by AcpS. This modification is essential for activity because fatty acids are bound in thioester linkage to the sulfhydryl of the prosthetic group.</text>
</comment>
<keyword evidence="3" id="KW-0963">Cytoplasm</keyword>
<keyword evidence="3" id="KW-0275">Fatty acid biosynthesis</keyword>
<dbReference type="Gene3D" id="1.10.1200.10">
    <property type="entry name" value="ACP-like"/>
    <property type="match status" value="1"/>
</dbReference>
<evidence type="ECO:0000313" key="6">
    <source>
        <dbReference type="EMBL" id="MTU40917.1"/>
    </source>
</evidence>
<evidence type="ECO:0000313" key="7">
    <source>
        <dbReference type="Proteomes" id="UP000434916"/>
    </source>
</evidence>
<keyword evidence="2 3" id="KW-0597">Phosphoprotein</keyword>
<dbReference type="GO" id="GO:0005737">
    <property type="term" value="C:cytoplasm"/>
    <property type="evidence" value="ECO:0007669"/>
    <property type="project" value="UniProtKB-SubCell"/>
</dbReference>
<dbReference type="EMBL" id="WNCN01000025">
    <property type="protein sequence ID" value="MTU40917.1"/>
    <property type="molecule type" value="Genomic_DNA"/>
</dbReference>
<name>A0AA37K5A2_9BACT</name>
<dbReference type="GO" id="GO:0000036">
    <property type="term" value="F:acyl carrier activity"/>
    <property type="evidence" value="ECO:0007669"/>
    <property type="project" value="UniProtKB-UniRule"/>
</dbReference>
<feature type="domain" description="Carrier" evidence="4">
    <location>
        <begin position="11"/>
        <end position="89"/>
    </location>
</feature>
<evidence type="ECO:0000256" key="1">
    <source>
        <dbReference type="ARBA" id="ARBA00022450"/>
    </source>
</evidence>
<comment type="caution">
    <text evidence="5">The sequence shown here is derived from an EMBL/GenBank/DDBJ whole genome shotgun (WGS) entry which is preliminary data.</text>
</comment>
<reference evidence="5" key="2">
    <citation type="submission" date="2022-01" db="EMBL/GenBank/DDBJ databases">
        <title>Novel bile acid biosynthetic pathways are enriched in the microbiome of centenarians.</title>
        <authorList>
            <person name="Sato Y."/>
            <person name="Atarashi K."/>
            <person name="Plichta R.D."/>
            <person name="Arai Y."/>
            <person name="Sasajima S."/>
            <person name="Kearney M.S."/>
            <person name="Suda W."/>
            <person name="Takeshita K."/>
            <person name="Sasaki T."/>
            <person name="Okamoto S."/>
            <person name="Skelly N.A."/>
            <person name="Okamura Y."/>
            <person name="Vlamakis H."/>
            <person name="Li Y."/>
            <person name="Tanoue T."/>
            <person name="Takei H."/>
            <person name="Nittono H."/>
            <person name="Narushima S."/>
            <person name="Irie J."/>
            <person name="Itoh H."/>
            <person name="Moriya K."/>
            <person name="Sugiura Y."/>
            <person name="Suematsu M."/>
            <person name="Moritoki N."/>
            <person name="Shibata S."/>
            <person name="Littman R.D."/>
            <person name="Fischbach A.M."/>
            <person name="Uwamino Y."/>
            <person name="Inoue T."/>
            <person name="Honda A."/>
            <person name="Hattori M."/>
            <person name="Murai T."/>
            <person name="Xavier J.R."/>
            <person name="Hirose N."/>
            <person name="Honda K."/>
        </authorList>
    </citation>
    <scope>NUCLEOTIDE SEQUENCE</scope>
    <source>
        <strain evidence="5">CE91-St3</strain>
    </source>
</reference>
<comment type="function">
    <text evidence="3">Carrier of the growing fatty acid chain in fatty acid biosynthesis.</text>
</comment>
<keyword evidence="7" id="KW-1185">Reference proteome</keyword>
<gene>
    <name evidence="5" type="primary">acp</name>
    <name evidence="3" type="synonym">acpP</name>
    <name evidence="5" type="ORF">CE91St3_13550</name>
    <name evidence="6" type="ORF">GMD82_15975</name>
</gene>
<dbReference type="Proteomes" id="UP000434916">
    <property type="component" value="Unassembled WGS sequence"/>
</dbReference>
<dbReference type="PANTHER" id="PTHR20863">
    <property type="entry name" value="ACYL CARRIER PROTEIN"/>
    <property type="match status" value="1"/>
</dbReference>
<accession>A0AA37K5A2</accession>
<dbReference type="InterPro" id="IPR009081">
    <property type="entry name" value="PP-bd_ACP"/>
</dbReference>
<dbReference type="AlphaFoldDB" id="A0AA37K5A2"/>
<comment type="subcellular location">
    <subcellularLocation>
        <location evidence="3">Cytoplasm</location>
    </subcellularLocation>
</comment>
<dbReference type="PROSITE" id="PS50075">
    <property type="entry name" value="CARRIER"/>
    <property type="match status" value="1"/>
</dbReference>
<evidence type="ECO:0000313" key="8">
    <source>
        <dbReference type="Proteomes" id="UP001055114"/>
    </source>
</evidence>
<evidence type="ECO:0000256" key="3">
    <source>
        <dbReference type="HAMAP-Rule" id="MF_01217"/>
    </source>
</evidence>
<dbReference type="Proteomes" id="UP001055114">
    <property type="component" value="Unassembled WGS sequence"/>
</dbReference>
<evidence type="ECO:0000313" key="5">
    <source>
        <dbReference type="EMBL" id="GKH71492.1"/>
    </source>
</evidence>
<dbReference type="EMBL" id="BQNZ01000001">
    <property type="protein sequence ID" value="GKH71492.1"/>
    <property type="molecule type" value="Genomic_DNA"/>
</dbReference>
<dbReference type="SUPFAM" id="SSF47336">
    <property type="entry name" value="ACP-like"/>
    <property type="match status" value="1"/>
</dbReference>
<dbReference type="HAMAP" id="MF_01217">
    <property type="entry name" value="Acyl_carrier"/>
    <property type="match status" value="1"/>
</dbReference>
<protein>
    <recommendedName>
        <fullName evidence="3">Acyl carrier protein</fullName>
        <shortName evidence="3">ACP</shortName>
    </recommendedName>
</protein>
<keyword evidence="1 3" id="KW-0596">Phosphopantetheine</keyword>